<organism evidence="2 3">
    <name type="scientific">Ascobolus immersus RN42</name>
    <dbReference type="NCBI Taxonomy" id="1160509"/>
    <lineage>
        <taxon>Eukaryota</taxon>
        <taxon>Fungi</taxon>
        <taxon>Dikarya</taxon>
        <taxon>Ascomycota</taxon>
        <taxon>Pezizomycotina</taxon>
        <taxon>Pezizomycetes</taxon>
        <taxon>Pezizales</taxon>
        <taxon>Ascobolaceae</taxon>
        <taxon>Ascobolus</taxon>
    </lineage>
</organism>
<reference evidence="2 3" key="1">
    <citation type="journal article" date="2018" name="Nat. Ecol. Evol.">
        <title>Pezizomycetes genomes reveal the molecular basis of ectomycorrhizal truffle lifestyle.</title>
        <authorList>
            <person name="Murat C."/>
            <person name="Payen T."/>
            <person name="Noel B."/>
            <person name="Kuo A."/>
            <person name="Morin E."/>
            <person name="Chen J."/>
            <person name="Kohler A."/>
            <person name="Krizsan K."/>
            <person name="Balestrini R."/>
            <person name="Da Silva C."/>
            <person name="Montanini B."/>
            <person name="Hainaut M."/>
            <person name="Levati E."/>
            <person name="Barry K.W."/>
            <person name="Belfiori B."/>
            <person name="Cichocki N."/>
            <person name="Clum A."/>
            <person name="Dockter R.B."/>
            <person name="Fauchery L."/>
            <person name="Guy J."/>
            <person name="Iotti M."/>
            <person name="Le Tacon F."/>
            <person name="Lindquist E.A."/>
            <person name="Lipzen A."/>
            <person name="Malagnac F."/>
            <person name="Mello A."/>
            <person name="Molinier V."/>
            <person name="Miyauchi S."/>
            <person name="Poulain J."/>
            <person name="Riccioni C."/>
            <person name="Rubini A."/>
            <person name="Sitrit Y."/>
            <person name="Splivallo R."/>
            <person name="Traeger S."/>
            <person name="Wang M."/>
            <person name="Zifcakova L."/>
            <person name="Wipf D."/>
            <person name="Zambonelli A."/>
            <person name="Paolocci F."/>
            <person name="Nowrousian M."/>
            <person name="Ottonello S."/>
            <person name="Baldrian P."/>
            <person name="Spatafora J.W."/>
            <person name="Henrissat B."/>
            <person name="Nagy L.G."/>
            <person name="Aury J.M."/>
            <person name="Wincker P."/>
            <person name="Grigoriev I.V."/>
            <person name="Bonfante P."/>
            <person name="Martin F.M."/>
        </authorList>
    </citation>
    <scope>NUCLEOTIDE SEQUENCE [LARGE SCALE GENOMIC DNA]</scope>
    <source>
        <strain evidence="2 3">RN42</strain>
    </source>
</reference>
<feature type="region of interest" description="Disordered" evidence="1">
    <location>
        <begin position="1"/>
        <end position="116"/>
    </location>
</feature>
<sequence>MEPKPTTDSLTSANTVLTTTSSPTTMPSPAPEANPSQLLNATISAEPEPEPKDKTADPSPFSFASADTALTTTSSHTTIQSHPSETNPSPVLNATSSAEPQREPKEQTTAGSSEAATTAPFTYTLDTAIFFNQFNPKSRNILQYVAGCGYRSDIVDFSKTVVFAAGYKDKNASYFFDAAFSFLSNEAAASPTFGDREEEWEKDG</sequence>
<protein>
    <submittedName>
        <fullName evidence="2">Uncharacterized protein</fullName>
    </submittedName>
</protein>
<dbReference type="AlphaFoldDB" id="A0A3N4I4E6"/>
<accession>A0A3N4I4E6</accession>
<gene>
    <name evidence="2" type="ORF">BJ508DRAFT_307551</name>
</gene>
<proteinExistence type="predicted"/>
<evidence type="ECO:0000256" key="1">
    <source>
        <dbReference type="SAM" id="MobiDB-lite"/>
    </source>
</evidence>
<feature type="compositionally biased region" description="Polar residues" evidence="1">
    <location>
        <begin position="85"/>
        <end position="99"/>
    </location>
</feature>
<dbReference type="Proteomes" id="UP000275078">
    <property type="component" value="Unassembled WGS sequence"/>
</dbReference>
<name>A0A3N4I4E6_ASCIM</name>
<feature type="compositionally biased region" description="Low complexity" evidence="1">
    <location>
        <begin position="62"/>
        <end position="84"/>
    </location>
</feature>
<evidence type="ECO:0000313" key="3">
    <source>
        <dbReference type="Proteomes" id="UP000275078"/>
    </source>
</evidence>
<dbReference type="EMBL" id="ML119689">
    <property type="protein sequence ID" value="RPA80347.1"/>
    <property type="molecule type" value="Genomic_DNA"/>
</dbReference>
<keyword evidence="3" id="KW-1185">Reference proteome</keyword>
<feature type="compositionally biased region" description="Polar residues" evidence="1">
    <location>
        <begin position="34"/>
        <end position="43"/>
    </location>
</feature>
<feature type="compositionally biased region" description="Polar residues" evidence="1">
    <location>
        <begin position="1"/>
        <end position="17"/>
    </location>
</feature>
<evidence type="ECO:0000313" key="2">
    <source>
        <dbReference type="EMBL" id="RPA80347.1"/>
    </source>
</evidence>